<evidence type="ECO:0000313" key="5">
    <source>
        <dbReference type="Proteomes" id="UP001194746"/>
    </source>
</evidence>
<reference evidence="4" key="1">
    <citation type="journal article" date="2019" name="Beilstein J. Org. Chem.">
        <title>Nanangenines: drimane sesquiterpenoids as the dominant metabolite cohort of a novel Australian fungus, Aspergillus nanangensis.</title>
        <authorList>
            <person name="Lacey H.J."/>
            <person name="Gilchrist C.L.M."/>
            <person name="Crombie A."/>
            <person name="Kalaitzis J.A."/>
            <person name="Vuong D."/>
            <person name="Rutledge P.J."/>
            <person name="Turner P."/>
            <person name="Pitt J.I."/>
            <person name="Lacey E."/>
            <person name="Chooi Y.H."/>
            <person name="Piggott A.M."/>
        </authorList>
    </citation>
    <scope>NUCLEOTIDE SEQUENCE</scope>
    <source>
        <strain evidence="4">MST-FP2251</strain>
    </source>
</reference>
<protein>
    <recommendedName>
        <fullName evidence="3">PXA domain-containing protein</fullName>
    </recommendedName>
</protein>
<keyword evidence="5" id="KW-1185">Reference proteome</keyword>
<feature type="domain" description="PXA" evidence="3">
    <location>
        <begin position="1"/>
        <end position="134"/>
    </location>
</feature>
<dbReference type="AlphaFoldDB" id="A0AAD4CCX1"/>
<dbReference type="Pfam" id="PF08628">
    <property type="entry name" value="Nexin_C"/>
    <property type="match status" value="1"/>
</dbReference>
<comment type="similarity">
    <text evidence="1">Belongs to the sorting nexin family.</text>
</comment>
<evidence type="ECO:0000256" key="2">
    <source>
        <dbReference type="SAM" id="MobiDB-lite"/>
    </source>
</evidence>
<dbReference type="InterPro" id="IPR013937">
    <property type="entry name" value="Sorting_nexin_C"/>
</dbReference>
<dbReference type="PANTHER" id="PTHR22775:SF47">
    <property type="entry name" value="MEIOTICALLY UP-REGULATED GENE 122 PROTEIN"/>
    <property type="match status" value="1"/>
</dbReference>
<feature type="region of interest" description="Disordered" evidence="2">
    <location>
        <begin position="253"/>
        <end position="292"/>
    </location>
</feature>
<name>A0AAD4CCX1_ASPNN</name>
<feature type="compositionally biased region" description="Polar residues" evidence="2">
    <location>
        <begin position="541"/>
        <end position="550"/>
    </location>
</feature>
<dbReference type="PROSITE" id="PS51207">
    <property type="entry name" value="PXA"/>
    <property type="match status" value="1"/>
</dbReference>
<feature type="compositionally biased region" description="Polar residues" evidence="2">
    <location>
        <begin position="253"/>
        <end position="272"/>
    </location>
</feature>
<evidence type="ECO:0000256" key="1">
    <source>
        <dbReference type="ARBA" id="ARBA00010883"/>
    </source>
</evidence>
<feature type="compositionally biased region" description="Polar residues" evidence="2">
    <location>
        <begin position="560"/>
        <end position="575"/>
    </location>
</feature>
<accession>A0AAD4CCX1</accession>
<sequence length="767" mass="83271">MSSHLYRKRTADAFLEFLTNSSSMIIVFLNELSAAFEVAGPLASPEQTIQCYLDLHPEGSLANVLAEEQQQKKLGMIADDILSNFLDSKAYDCSPVREFLREILAGVVLESTISSLSRPEFLNGWIIHLFNEGESEIMSAIDAGVEGARTQGVAGTKDETDMIQEKTISKDKATEEAMVEAKRLSALMAAQDVSDQHDHHSKPNSAGISVSTAVKDGLDFSPRAAIEDFIDQPGQPGGFELLENQANDEMHNTTYENIPSSCDASEPPQQSAAPLESISSHETSSEEVSEPPLTLYRASISVDDGSDSGGKGLIRSKPTSSYLLQIEPVSARSTGWMVFRKYTDFEILHEALETISRLNKIERFTDDHAVLPSWKGQTKQALARGLEKYLYDALRYESLSESARMKWFLEKDGGLDPEPTGPVKSGFSFPSQVAFENVGKGVLGVLTNAPKGVSDGSKAVFDGVTGVFGGGTNRKSLMSLNMTADSQNSIGSPEVRLPSPHGSKDGGDAARSAASFDSQKVITHDLQSCQPNQEYGPPSLECSSDNTNGTGHDAPKAFDSPTSITGVPITRTSSEVEGVTEKGASAENANSPLPDDNRASRNNPITQEETRIAVELIFAVINELYTLSSAWNFRRTLLNAAKSYILRPGNPNLETIRGLLQESMINANTSDESLAFYLIKLRENALPTEAELKSWPPPADDAEKEHLRETARKLLVQRGLPQALTSVMGAAASREALEKVFDCLQIERIARGFVFSVLLQALRAAIL</sequence>
<gene>
    <name evidence="4" type="ORF">FE257_003440</name>
</gene>
<organism evidence="4 5">
    <name type="scientific">Aspergillus nanangensis</name>
    <dbReference type="NCBI Taxonomy" id="2582783"/>
    <lineage>
        <taxon>Eukaryota</taxon>
        <taxon>Fungi</taxon>
        <taxon>Dikarya</taxon>
        <taxon>Ascomycota</taxon>
        <taxon>Pezizomycotina</taxon>
        <taxon>Eurotiomycetes</taxon>
        <taxon>Eurotiomycetidae</taxon>
        <taxon>Eurotiales</taxon>
        <taxon>Aspergillaceae</taxon>
        <taxon>Aspergillus</taxon>
        <taxon>Aspergillus subgen. Circumdati</taxon>
    </lineage>
</organism>
<dbReference type="Gene3D" id="3.30.1520.10">
    <property type="entry name" value="Phox-like domain"/>
    <property type="match status" value="1"/>
</dbReference>
<dbReference type="InterPro" id="IPR003114">
    <property type="entry name" value="Phox_assoc"/>
</dbReference>
<proteinExistence type="inferred from homology"/>
<dbReference type="CDD" id="cd06093">
    <property type="entry name" value="PX_domain"/>
    <property type="match status" value="1"/>
</dbReference>
<dbReference type="EMBL" id="VCAU01000164">
    <property type="protein sequence ID" value="KAF9883442.1"/>
    <property type="molecule type" value="Genomic_DNA"/>
</dbReference>
<feature type="region of interest" description="Disordered" evidence="2">
    <location>
        <begin position="485"/>
        <end position="514"/>
    </location>
</feature>
<comment type="caution">
    <text evidence="4">The sequence shown here is derived from an EMBL/GenBank/DDBJ whole genome shotgun (WGS) entry which is preliminary data.</text>
</comment>
<feature type="region of interest" description="Disordered" evidence="2">
    <location>
        <begin position="529"/>
        <end position="603"/>
    </location>
</feature>
<reference evidence="4" key="2">
    <citation type="submission" date="2020-02" db="EMBL/GenBank/DDBJ databases">
        <authorList>
            <person name="Gilchrist C.L.M."/>
            <person name="Chooi Y.-H."/>
        </authorList>
    </citation>
    <scope>NUCLEOTIDE SEQUENCE</scope>
    <source>
        <strain evidence="4">MST-FP2251</strain>
    </source>
</reference>
<evidence type="ECO:0000313" key="4">
    <source>
        <dbReference type="EMBL" id="KAF9883442.1"/>
    </source>
</evidence>
<dbReference type="PANTHER" id="PTHR22775">
    <property type="entry name" value="SORTING NEXIN"/>
    <property type="match status" value="1"/>
</dbReference>
<dbReference type="GO" id="GO:0035091">
    <property type="term" value="F:phosphatidylinositol binding"/>
    <property type="evidence" value="ECO:0007669"/>
    <property type="project" value="InterPro"/>
</dbReference>
<dbReference type="InterPro" id="IPR036871">
    <property type="entry name" value="PX_dom_sf"/>
</dbReference>
<dbReference type="Proteomes" id="UP001194746">
    <property type="component" value="Unassembled WGS sequence"/>
</dbReference>
<dbReference type="Pfam" id="PF02194">
    <property type="entry name" value="PXA"/>
    <property type="match status" value="1"/>
</dbReference>
<dbReference type="SUPFAM" id="SSF64268">
    <property type="entry name" value="PX domain"/>
    <property type="match status" value="1"/>
</dbReference>
<evidence type="ECO:0000259" key="3">
    <source>
        <dbReference type="PROSITE" id="PS51207"/>
    </source>
</evidence>